<feature type="compositionally biased region" description="Basic and acidic residues" evidence="1">
    <location>
        <begin position="10"/>
        <end position="52"/>
    </location>
</feature>
<protein>
    <submittedName>
        <fullName evidence="2">Uncharacterized protein</fullName>
    </submittedName>
</protein>
<dbReference type="EMBL" id="BPLR01005860">
    <property type="protein sequence ID" value="GIY05595.1"/>
    <property type="molecule type" value="Genomic_DNA"/>
</dbReference>
<dbReference type="Proteomes" id="UP001054945">
    <property type="component" value="Unassembled WGS sequence"/>
</dbReference>
<evidence type="ECO:0000256" key="1">
    <source>
        <dbReference type="SAM" id="MobiDB-lite"/>
    </source>
</evidence>
<gene>
    <name evidence="2" type="ORF">CEXT_112971</name>
</gene>
<accession>A0AAV4Q7Z8</accession>
<evidence type="ECO:0000313" key="2">
    <source>
        <dbReference type="EMBL" id="GIY05595.1"/>
    </source>
</evidence>
<name>A0AAV4Q7Z8_CAEEX</name>
<comment type="caution">
    <text evidence="2">The sequence shown here is derived from an EMBL/GenBank/DDBJ whole genome shotgun (WGS) entry which is preliminary data.</text>
</comment>
<dbReference type="AlphaFoldDB" id="A0AAV4Q7Z8"/>
<proteinExistence type="predicted"/>
<sequence length="85" mass="9358">MEAFPLSQGGRKEEKQAGRSAEDEQKEEEPFTHPPKLRDSEVDEPKPSRPESEFLSPPNKSSHSNGKHGIVAGPRTTLSFTPDSS</sequence>
<evidence type="ECO:0000313" key="3">
    <source>
        <dbReference type="Proteomes" id="UP001054945"/>
    </source>
</evidence>
<feature type="region of interest" description="Disordered" evidence="1">
    <location>
        <begin position="1"/>
        <end position="85"/>
    </location>
</feature>
<keyword evidence="3" id="KW-1185">Reference proteome</keyword>
<feature type="compositionally biased region" description="Polar residues" evidence="1">
    <location>
        <begin position="76"/>
        <end position="85"/>
    </location>
</feature>
<organism evidence="2 3">
    <name type="scientific">Caerostris extrusa</name>
    <name type="common">Bark spider</name>
    <name type="synonym">Caerostris bankana</name>
    <dbReference type="NCBI Taxonomy" id="172846"/>
    <lineage>
        <taxon>Eukaryota</taxon>
        <taxon>Metazoa</taxon>
        <taxon>Ecdysozoa</taxon>
        <taxon>Arthropoda</taxon>
        <taxon>Chelicerata</taxon>
        <taxon>Arachnida</taxon>
        <taxon>Araneae</taxon>
        <taxon>Araneomorphae</taxon>
        <taxon>Entelegynae</taxon>
        <taxon>Araneoidea</taxon>
        <taxon>Araneidae</taxon>
        <taxon>Caerostris</taxon>
    </lineage>
</organism>
<reference evidence="2 3" key="1">
    <citation type="submission" date="2021-06" db="EMBL/GenBank/DDBJ databases">
        <title>Caerostris extrusa draft genome.</title>
        <authorList>
            <person name="Kono N."/>
            <person name="Arakawa K."/>
        </authorList>
    </citation>
    <scope>NUCLEOTIDE SEQUENCE [LARGE SCALE GENOMIC DNA]</scope>
</reference>